<feature type="domain" description="VOC" evidence="1">
    <location>
        <begin position="22"/>
        <end position="142"/>
    </location>
</feature>
<dbReference type="EMBL" id="JACIFZ010000013">
    <property type="protein sequence ID" value="MBB4225597.1"/>
    <property type="molecule type" value="Genomic_DNA"/>
</dbReference>
<evidence type="ECO:0000259" key="1">
    <source>
        <dbReference type="PROSITE" id="PS51819"/>
    </source>
</evidence>
<dbReference type="GO" id="GO:0018577">
    <property type="term" value="F:catechol 2,3-dioxygenase activity"/>
    <property type="evidence" value="ECO:0007669"/>
    <property type="project" value="UniProtKB-EC"/>
</dbReference>
<dbReference type="Pfam" id="PF00903">
    <property type="entry name" value="Glyoxalase"/>
    <property type="match status" value="1"/>
</dbReference>
<dbReference type="EC" id="1.13.11.2" evidence="2"/>
<sequence>MNSPASHRIQPEVIVNAPYIPNLSHCGIFCRDLAVMKNFYTGVFDMQETDRGVGGTFRYELVFLSGRDDQHHQLVLAGGRAPDAPSTVMQLSFKVRTIDHLREARRRALSLGATKMRGLNHGNALSIYCMDPEDNTVEVYLDTPWYVSQPHGDPLDLEDADDAIWAQTERAVRADPSFMPAQEWAARFVQRSTALRASRD</sequence>
<organism evidence="2 3">
    <name type="scientific">Variovorax guangxiensis</name>
    <dbReference type="NCBI Taxonomy" id="1775474"/>
    <lineage>
        <taxon>Bacteria</taxon>
        <taxon>Pseudomonadati</taxon>
        <taxon>Pseudomonadota</taxon>
        <taxon>Betaproteobacteria</taxon>
        <taxon>Burkholderiales</taxon>
        <taxon>Comamonadaceae</taxon>
        <taxon>Variovorax</taxon>
    </lineage>
</organism>
<keyword evidence="2" id="KW-0560">Oxidoreductase</keyword>
<reference evidence="2 3" key="1">
    <citation type="submission" date="2020-08" db="EMBL/GenBank/DDBJ databases">
        <title>Genomic Encyclopedia of Type Strains, Phase IV (KMG-V): Genome sequencing to study the core and pangenomes of soil and plant-associated prokaryotes.</title>
        <authorList>
            <person name="Whitman W."/>
        </authorList>
    </citation>
    <scope>NUCLEOTIDE SEQUENCE [LARGE SCALE GENOMIC DNA]</scope>
    <source>
        <strain evidence="2 3">34/80</strain>
    </source>
</reference>
<dbReference type="InterPro" id="IPR004360">
    <property type="entry name" value="Glyas_Fos-R_dOase_dom"/>
</dbReference>
<dbReference type="PROSITE" id="PS51819">
    <property type="entry name" value="VOC"/>
    <property type="match status" value="1"/>
</dbReference>
<name>A0A840G2S3_9BURK</name>
<keyword evidence="2" id="KW-0223">Dioxygenase</keyword>
<comment type="caution">
    <text evidence="2">The sequence shown here is derived from an EMBL/GenBank/DDBJ whole genome shotgun (WGS) entry which is preliminary data.</text>
</comment>
<dbReference type="Gene3D" id="3.10.180.10">
    <property type="entry name" value="2,3-Dihydroxybiphenyl 1,2-Dioxygenase, domain 1"/>
    <property type="match status" value="1"/>
</dbReference>
<protein>
    <submittedName>
        <fullName evidence="2">Catechol 2,3-dioxygenase</fullName>
        <ecNumber evidence="2">1.13.11.2</ecNumber>
    </submittedName>
</protein>
<evidence type="ECO:0000313" key="2">
    <source>
        <dbReference type="EMBL" id="MBB4225597.1"/>
    </source>
</evidence>
<accession>A0A840G2S3</accession>
<dbReference type="Proteomes" id="UP000524450">
    <property type="component" value="Unassembled WGS sequence"/>
</dbReference>
<dbReference type="RefSeq" id="WP_375792117.1">
    <property type="nucleotide sequence ID" value="NZ_JACIFZ010000013.1"/>
</dbReference>
<dbReference type="AlphaFoldDB" id="A0A840G2S3"/>
<evidence type="ECO:0000313" key="3">
    <source>
        <dbReference type="Proteomes" id="UP000524450"/>
    </source>
</evidence>
<proteinExistence type="predicted"/>
<gene>
    <name evidence="2" type="ORF">GGD71_006410</name>
</gene>
<dbReference type="InterPro" id="IPR037523">
    <property type="entry name" value="VOC_core"/>
</dbReference>
<dbReference type="SUPFAM" id="SSF54593">
    <property type="entry name" value="Glyoxalase/Bleomycin resistance protein/Dihydroxybiphenyl dioxygenase"/>
    <property type="match status" value="1"/>
</dbReference>
<dbReference type="InterPro" id="IPR029068">
    <property type="entry name" value="Glyas_Bleomycin-R_OHBP_Dase"/>
</dbReference>
<dbReference type="CDD" id="cd06587">
    <property type="entry name" value="VOC"/>
    <property type="match status" value="1"/>
</dbReference>